<evidence type="ECO:0000313" key="1">
    <source>
        <dbReference type="EMBL" id="NEI34262.1"/>
    </source>
</evidence>
<protein>
    <submittedName>
        <fullName evidence="1">Uncharacterized protein</fullName>
    </submittedName>
</protein>
<dbReference type="EMBL" id="WUEZ01000009">
    <property type="protein sequence ID" value="NEI34262.1"/>
    <property type="molecule type" value="Genomic_DNA"/>
</dbReference>
<evidence type="ECO:0000313" key="2">
    <source>
        <dbReference type="Proteomes" id="UP000471560"/>
    </source>
</evidence>
<dbReference type="Proteomes" id="UP000471560">
    <property type="component" value="Unassembled WGS sequence"/>
</dbReference>
<dbReference type="AlphaFoldDB" id="A0A6P0B8C2"/>
<gene>
    <name evidence="1" type="ORF">GR204_09660</name>
</gene>
<organism evidence="1 2">
    <name type="scientific">Rhizobium leguminosarum</name>
    <dbReference type="NCBI Taxonomy" id="384"/>
    <lineage>
        <taxon>Bacteria</taxon>
        <taxon>Pseudomonadati</taxon>
        <taxon>Pseudomonadota</taxon>
        <taxon>Alphaproteobacteria</taxon>
        <taxon>Hyphomicrobiales</taxon>
        <taxon>Rhizobiaceae</taxon>
        <taxon>Rhizobium/Agrobacterium group</taxon>
        <taxon>Rhizobium</taxon>
    </lineage>
</organism>
<dbReference type="RefSeq" id="WP_155755926.1">
    <property type="nucleotide sequence ID" value="NZ_CAXURF020000005.1"/>
</dbReference>
<accession>A0A6P0B8C2</accession>
<name>A0A6P0B8C2_RHILE</name>
<comment type="caution">
    <text evidence="1">The sequence shown here is derived from an EMBL/GenBank/DDBJ whole genome shotgun (WGS) entry which is preliminary data.</text>
</comment>
<sequence>MSIAELEFVMSPDDEKAGKFEWIVPQDAGDIRHLSIDGNYVGSIARNTENPSAQHQWSWRVTIGDSIDRNMPLAGQADDEQAAKKAAEEAYSRARLV</sequence>
<proteinExistence type="predicted"/>
<reference evidence="1 2" key="1">
    <citation type="submission" date="2019-12" db="EMBL/GenBank/DDBJ databases">
        <title>Rhizobium genotypes associated with high levels of biological nitrogen fixation by grain legumes in a temperate-maritime cropping system.</title>
        <authorList>
            <person name="Maluk M."/>
            <person name="Francesc Ferrando Molina F."/>
            <person name="Lopez Del Egido L."/>
            <person name="Lafos M."/>
            <person name="Langarica-Fuentes A."/>
            <person name="Gebre Yohannes G."/>
            <person name="Young M.W."/>
            <person name="Martin P."/>
            <person name="Gantlett R."/>
            <person name="Kenicer G."/>
            <person name="Hawes C."/>
            <person name="Begg G.S."/>
            <person name="Quilliam R.S."/>
            <person name="Squire G.R."/>
            <person name="Poole P.S."/>
            <person name="Young P.W."/>
            <person name="Iannetta P.M."/>
            <person name="James E.K."/>
        </authorList>
    </citation>
    <scope>NUCLEOTIDE SEQUENCE [LARGE SCALE GENOMIC DNA]</scope>
    <source>
        <strain evidence="1 2">JHI1096</strain>
    </source>
</reference>